<sequence>MTPDAERDLNQLRAAVGEYRAAATAAGLDWPAAGAAAPRPHTDGTRRLLAVDRIGEQPLWLHSQGWRDRRLLPNGGWLPPWPPDPSETLDILGLSTGTPFPWRAQLPLFHFGFVVFTYVLDEGPYEGEVWRYEIAPDAYDAVRAAPNLSALFAQWTRGITEHVIRHDETNDWLAVDDEALLQLAPTLDPFAFPVSVAAHPLLRERQRACGVDLDSVDRGFDSQEELWEEIDAVRKELGLP</sequence>
<evidence type="ECO:0008006" key="2">
    <source>
        <dbReference type="Google" id="ProtNLM"/>
    </source>
</evidence>
<protein>
    <recommendedName>
        <fullName evidence="2">Ankyrin</fullName>
    </recommendedName>
</protein>
<dbReference type="RefSeq" id="WP_353942819.1">
    <property type="nucleotide sequence ID" value="NZ_CP159534.1"/>
</dbReference>
<dbReference type="KEGG" id="stac:ABII15_14945"/>
<proteinExistence type="predicted"/>
<accession>A0AAU8ISE1</accession>
<organism evidence="1">
    <name type="scientific">Streptomyces tabacisoli</name>
    <dbReference type="NCBI Taxonomy" id="3156398"/>
    <lineage>
        <taxon>Bacteria</taxon>
        <taxon>Bacillati</taxon>
        <taxon>Actinomycetota</taxon>
        <taxon>Actinomycetes</taxon>
        <taxon>Kitasatosporales</taxon>
        <taxon>Streptomycetaceae</taxon>
        <taxon>Streptomyces</taxon>
    </lineage>
</organism>
<reference evidence="1" key="1">
    <citation type="submission" date="2024-06" db="EMBL/GenBank/DDBJ databases">
        <title>Streptomyces sp. strain HUAS MG91 genome sequences.</title>
        <authorList>
            <person name="Mo P."/>
        </authorList>
    </citation>
    <scope>NUCLEOTIDE SEQUENCE</scope>
    <source>
        <strain evidence="1">HUAS MG91</strain>
    </source>
</reference>
<dbReference type="EMBL" id="CP159534">
    <property type="protein sequence ID" value="XCJ71192.1"/>
    <property type="molecule type" value="Genomic_DNA"/>
</dbReference>
<name>A0AAU8ISE1_9ACTN</name>
<evidence type="ECO:0000313" key="1">
    <source>
        <dbReference type="EMBL" id="XCJ71192.1"/>
    </source>
</evidence>
<dbReference type="AlphaFoldDB" id="A0AAU8ISE1"/>
<gene>
    <name evidence="1" type="ORF">ABII15_14945</name>
</gene>